<organism evidence="1 2">
    <name type="scientific">Bacillus subtilis subsp. subtilis</name>
    <dbReference type="NCBI Taxonomy" id="135461"/>
    <lineage>
        <taxon>Bacteria</taxon>
        <taxon>Bacillati</taxon>
        <taxon>Bacillota</taxon>
        <taxon>Bacilli</taxon>
        <taxon>Bacillales</taxon>
        <taxon>Bacillaceae</taxon>
        <taxon>Bacillus</taxon>
    </lineage>
</organism>
<accession>A0ABD3ZWQ8</accession>
<reference evidence="1 2" key="1">
    <citation type="submission" date="2014-11" db="EMBL/GenBank/DDBJ databases">
        <title>Draft Genome Sequences of Nine Bacillus subtilis Strains that Form Spores with High Heat-Resistance.</title>
        <authorList>
            <person name="Krawcyk A.O."/>
            <person name="Berendsen E.M."/>
            <person name="de Jong A."/>
            <person name="Holsappel S."/>
            <person name="Eijlander R.T."/>
            <person name="Wells-Bennik M."/>
            <person name="Kuipers O.P."/>
        </authorList>
    </citation>
    <scope>NUCLEOTIDE SEQUENCE [LARGE SCALE GENOMIC DNA]</scope>
    <source>
        <strain evidence="1 2">B4067</strain>
    </source>
</reference>
<gene>
    <name evidence="1" type="ORF">B4067_2328</name>
</gene>
<name>A0ABD3ZWQ8_BACIU</name>
<protein>
    <submittedName>
        <fullName evidence="1">Uncharacterized protein</fullName>
    </submittedName>
</protein>
<evidence type="ECO:0000313" key="2">
    <source>
        <dbReference type="Proteomes" id="UP000031970"/>
    </source>
</evidence>
<dbReference type="AlphaFoldDB" id="A0ABD3ZWQ8"/>
<sequence length="42" mass="4709">MNANDKLGAYVLLAMHGFKKDEIKDIMKKVESDLEKAKEGAE</sequence>
<dbReference type="Proteomes" id="UP000031970">
    <property type="component" value="Unassembled WGS sequence"/>
</dbReference>
<comment type="caution">
    <text evidence="1">The sequence shown here is derived from an EMBL/GenBank/DDBJ whole genome shotgun (WGS) entry which is preliminary data.</text>
</comment>
<proteinExistence type="predicted"/>
<evidence type="ECO:0000313" key="1">
    <source>
        <dbReference type="EMBL" id="KIL32055.1"/>
    </source>
</evidence>
<dbReference type="EMBL" id="JSXS01000040">
    <property type="protein sequence ID" value="KIL32055.1"/>
    <property type="molecule type" value="Genomic_DNA"/>
</dbReference>